<reference evidence="1 2" key="1">
    <citation type="submission" date="2022-01" db="EMBL/GenBank/DDBJ databases">
        <title>Nocardioides sp. nov., an actinomycete isolated from mining soil.</title>
        <authorList>
            <person name="Liu L."/>
        </authorList>
    </citation>
    <scope>NUCLEOTIDE SEQUENCE [LARGE SCALE GENOMIC DNA]</scope>
    <source>
        <strain evidence="1 2">KLBMP 9356</strain>
    </source>
</reference>
<dbReference type="Gene3D" id="3.30.1240.10">
    <property type="match status" value="1"/>
</dbReference>
<proteinExistence type="predicted"/>
<organism evidence="1 2">
    <name type="scientific">Nocardioides potassii</name>
    <dbReference type="NCBI Taxonomy" id="2911371"/>
    <lineage>
        <taxon>Bacteria</taxon>
        <taxon>Bacillati</taxon>
        <taxon>Actinomycetota</taxon>
        <taxon>Actinomycetes</taxon>
        <taxon>Propionibacteriales</taxon>
        <taxon>Nocardioidaceae</taxon>
        <taxon>Nocardioides</taxon>
    </lineage>
</organism>
<protein>
    <submittedName>
        <fullName evidence="1">Cof-type HAD-IIB family hydrolase</fullName>
    </submittedName>
</protein>
<dbReference type="Gene3D" id="3.40.50.1000">
    <property type="entry name" value="HAD superfamily/HAD-like"/>
    <property type="match status" value="1"/>
</dbReference>
<evidence type="ECO:0000313" key="1">
    <source>
        <dbReference type="EMBL" id="MCF6378327.1"/>
    </source>
</evidence>
<dbReference type="PANTHER" id="PTHR10000:SF8">
    <property type="entry name" value="HAD SUPERFAMILY HYDROLASE-LIKE, TYPE 3"/>
    <property type="match status" value="1"/>
</dbReference>
<name>A0ABS9HDE5_9ACTN</name>
<evidence type="ECO:0000313" key="2">
    <source>
        <dbReference type="Proteomes" id="UP001201161"/>
    </source>
</evidence>
<dbReference type="Proteomes" id="UP001201161">
    <property type="component" value="Unassembled WGS sequence"/>
</dbReference>
<keyword evidence="1" id="KW-0378">Hydrolase</keyword>
<dbReference type="InterPro" id="IPR036412">
    <property type="entry name" value="HAD-like_sf"/>
</dbReference>
<dbReference type="CDD" id="cd07516">
    <property type="entry name" value="HAD_Pase"/>
    <property type="match status" value="1"/>
</dbReference>
<keyword evidence="2" id="KW-1185">Reference proteome</keyword>
<dbReference type="InterPro" id="IPR006379">
    <property type="entry name" value="HAD-SF_hydro_IIB"/>
</dbReference>
<sequence length="273" mass="29633">MVPASLSGARPRLVATDLDGTLLHADGTVTDRTRAVLDELDERGVPVVFTTGRPVRWMEQLWDAVGGHGLAICSNGGIVYDVAERRVRDFSAVPRAVGLEVADLVRAAVPGTTFAIEHTSGWAREDGFPRHPDDTETVHEGPWESIYVDDVVKVLVVHRDLDPEEFWRRVDAAVGELVTTTWSSTFALVEISAAGVTKATTLERIATELGVGREDVVAFGDMPNDLPMLEWAGLSYAMENAHDSVRDLADHLAPPNDEDGVATVLADLFGLDR</sequence>
<dbReference type="SFLD" id="SFLDS00003">
    <property type="entry name" value="Haloacid_Dehalogenase"/>
    <property type="match status" value="1"/>
</dbReference>
<dbReference type="RefSeq" id="WP_236402194.1">
    <property type="nucleotide sequence ID" value="NZ_JAKJHZ010000007.1"/>
</dbReference>
<dbReference type="InterPro" id="IPR023214">
    <property type="entry name" value="HAD_sf"/>
</dbReference>
<dbReference type="InterPro" id="IPR000150">
    <property type="entry name" value="Cof"/>
</dbReference>
<dbReference type="PANTHER" id="PTHR10000">
    <property type="entry name" value="PHOSPHOSERINE PHOSPHATASE"/>
    <property type="match status" value="1"/>
</dbReference>
<comment type="caution">
    <text evidence="1">The sequence shown here is derived from an EMBL/GenBank/DDBJ whole genome shotgun (WGS) entry which is preliminary data.</text>
</comment>
<dbReference type="NCBIfam" id="TIGR00099">
    <property type="entry name" value="Cof-subfamily"/>
    <property type="match status" value="1"/>
</dbReference>
<dbReference type="NCBIfam" id="TIGR01484">
    <property type="entry name" value="HAD-SF-IIB"/>
    <property type="match status" value="1"/>
</dbReference>
<accession>A0ABS9HDE5</accession>
<dbReference type="SUPFAM" id="SSF56784">
    <property type="entry name" value="HAD-like"/>
    <property type="match status" value="1"/>
</dbReference>
<dbReference type="GO" id="GO:0016787">
    <property type="term" value="F:hydrolase activity"/>
    <property type="evidence" value="ECO:0007669"/>
    <property type="project" value="UniProtKB-KW"/>
</dbReference>
<dbReference type="Pfam" id="PF08282">
    <property type="entry name" value="Hydrolase_3"/>
    <property type="match status" value="1"/>
</dbReference>
<dbReference type="SFLD" id="SFLDG01140">
    <property type="entry name" value="C2.B:_Phosphomannomutase_and_P"/>
    <property type="match status" value="1"/>
</dbReference>
<dbReference type="EMBL" id="JAKJHZ010000007">
    <property type="protein sequence ID" value="MCF6378327.1"/>
    <property type="molecule type" value="Genomic_DNA"/>
</dbReference>
<gene>
    <name evidence="1" type="ORF">L2K70_12000</name>
</gene>